<dbReference type="RefSeq" id="WP_201368945.1">
    <property type="nucleotide sequence ID" value="NZ_BNJG01000001.1"/>
</dbReference>
<proteinExistence type="predicted"/>
<dbReference type="Proteomes" id="UP000654345">
    <property type="component" value="Unassembled WGS sequence"/>
</dbReference>
<keyword evidence="2" id="KW-1185">Reference proteome</keyword>
<evidence type="ECO:0008006" key="3">
    <source>
        <dbReference type="Google" id="ProtNLM"/>
    </source>
</evidence>
<organism evidence="1 2">
    <name type="scientific">Ktedonobacter robiniae</name>
    <dbReference type="NCBI Taxonomy" id="2778365"/>
    <lineage>
        <taxon>Bacteria</taxon>
        <taxon>Bacillati</taxon>
        <taxon>Chloroflexota</taxon>
        <taxon>Ktedonobacteria</taxon>
        <taxon>Ktedonobacterales</taxon>
        <taxon>Ktedonobacteraceae</taxon>
        <taxon>Ktedonobacter</taxon>
    </lineage>
</organism>
<dbReference type="Pfam" id="PF11225">
    <property type="entry name" value="DUF3024"/>
    <property type="match status" value="1"/>
</dbReference>
<reference evidence="1 2" key="1">
    <citation type="journal article" date="2021" name="Int. J. Syst. Evol. Microbiol.">
        <title>Reticulibacter mediterranei gen. nov., sp. nov., within the new family Reticulibacteraceae fam. nov., and Ktedonospora formicarum gen. nov., sp. nov., Ktedonobacter robiniae sp. nov., Dictyobacter formicarum sp. nov. and Dictyobacter arantiisoli sp. nov., belonging to the class Ktedonobacteria.</title>
        <authorList>
            <person name="Yabe S."/>
            <person name="Zheng Y."/>
            <person name="Wang C.M."/>
            <person name="Sakai Y."/>
            <person name="Abe K."/>
            <person name="Yokota A."/>
            <person name="Donadio S."/>
            <person name="Cavaletti L."/>
            <person name="Monciardini P."/>
        </authorList>
    </citation>
    <scope>NUCLEOTIDE SEQUENCE [LARGE SCALE GENOMIC DNA]</scope>
    <source>
        <strain evidence="1 2">SOSP1-30</strain>
    </source>
</reference>
<accession>A0ABQ3UH02</accession>
<sequence>MAPEQFQSKPRSVSDQYALAIIAYDWMMQSPLLRGSLAQLAYQRVFTPQAEASHFEVKFARMRYAGSRLFDLAFMRYTGQWIEPYPAMSADECLTAVRDDPFFTI</sequence>
<dbReference type="EMBL" id="BNJG01000001">
    <property type="protein sequence ID" value="GHO51989.1"/>
    <property type="molecule type" value="Genomic_DNA"/>
</dbReference>
<gene>
    <name evidence="1" type="ORF">KSB_04640</name>
</gene>
<dbReference type="InterPro" id="IPR021388">
    <property type="entry name" value="DUF3024"/>
</dbReference>
<protein>
    <recommendedName>
        <fullName evidence="3">Serine/threonine protein kinase</fullName>
    </recommendedName>
</protein>
<name>A0ABQ3UH02_9CHLR</name>
<evidence type="ECO:0000313" key="1">
    <source>
        <dbReference type="EMBL" id="GHO51989.1"/>
    </source>
</evidence>
<evidence type="ECO:0000313" key="2">
    <source>
        <dbReference type="Proteomes" id="UP000654345"/>
    </source>
</evidence>
<comment type="caution">
    <text evidence="1">The sequence shown here is derived from an EMBL/GenBank/DDBJ whole genome shotgun (WGS) entry which is preliminary data.</text>
</comment>